<accession>A0A1X2GTX5</accession>
<gene>
    <name evidence="2" type="ORF">DM01DRAFT_1332066</name>
</gene>
<dbReference type="AlphaFoldDB" id="A0A1X2GTX5"/>
<evidence type="ECO:0000313" key="2">
    <source>
        <dbReference type="EMBL" id="ORX61463.1"/>
    </source>
</evidence>
<feature type="compositionally biased region" description="Polar residues" evidence="1">
    <location>
        <begin position="42"/>
        <end position="55"/>
    </location>
</feature>
<protein>
    <submittedName>
        <fullName evidence="2">Uncharacterized protein</fullName>
    </submittedName>
</protein>
<keyword evidence="3" id="KW-1185">Reference proteome</keyword>
<organism evidence="2 3">
    <name type="scientific">Hesseltinella vesiculosa</name>
    <dbReference type="NCBI Taxonomy" id="101127"/>
    <lineage>
        <taxon>Eukaryota</taxon>
        <taxon>Fungi</taxon>
        <taxon>Fungi incertae sedis</taxon>
        <taxon>Mucoromycota</taxon>
        <taxon>Mucoromycotina</taxon>
        <taxon>Mucoromycetes</taxon>
        <taxon>Mucorales</taxon>
        <taxon>Cunninghamellaceae</taxon>
        <taxon>Hesseltinella</taxon>
    </lineage>
</organism>
<evidence type="ECO:0000313" key="3">
    <source>
        <dbReference type="Proteomes" id="UP000242146"/>
    </source>
</evidence>
<sequence>MLARQRQYIHKAFARTRLPNVTAVRYYSDDHRRGNDEKDDNVQPQQPYQATANPTTPSPVPASIPFIPVINIPQTEFAHNAFFSLHRPLLGLADEDKPFFPSSPVEEPDVDEELNNYLSTLQPFEPPAASASPPPSQSTVSIQVQDNFYMEQTLPMYYMPDSDEIVDYLTTVQQKILLDQESKLGQGRTRRSRWVPLPISATTSSRYQRRPDLGLYRHRWTK</sequence>
<comment type="caution">
    <text evidence="2">The sequence shown here is derived from an EMBL/GenBank/DDBJ whole genome shotgun (WGS) entry which is preliminary data.</text>
</comment>
<feature type="region of interest" description="Disordered" evidence="1">
    <location>
        <begin position="28"/>
        <end position="59"/>
    </location>
</feature>
<proteinExistence type="predicted"/>
<name>A0A1X2GTX5_9FUNG</name>
<dbReference type="OrthoDB" id="2429891at2759"/>
<evidence type="ECO:0000256" key="1">
    <source>
        <dbReference type="SAM" id="MobiDB-lite"/>
    </source>
</evidence>
<dbReference type="Proteomes" id="UP000242146">
    <property type="component" value="Unassembled WGS sequence"/>
</dbReference>
<reference evidence="2 3" key="1">
    <citation type="submission" date="2016-07" db="EMBL/GenBank/DDBJ databases">
        <title>Pervasive Adenine N6-methylation of Active Genes in Fungi.</title>
        <authorList>
            <consortium name="DOE Joint Genome Institute"/>
            <person name="Mondo S.J."/>
            <person name="Dannebaum R.O."/>
            <person name="Kuo R.C."/>
            <person name="Labutti K."/>
            <person name="Haridas S."/>
            <person name="Kuo A."/>
            <person name="Salamov A."/>
            <person name="Ahrendt S.R."/>
            <person name="Lipzen A."/>
            <person name="Sullivan W."/>
            <person name="Andreopoulos W.B."/>
            <person name="Clum A."/>
            <person name="Lindquist E."/>
            <person name="Daum C."/>
            <person name="Ramamoorthy G.K."/>
            <person name="Gryganskyi A."/>
            <person name="Culley D."/>
            <person name="Magnuson J.K."/>
            <person name="James T.Y."/>
            <person name="O'Malley M.A."/>
            <person name="Stajich J.E."/>
            <person name="Spatafora J.W."/>
            <person name="Visel A."/>
            <person name="Grigoriev I.V."/>
        </authorList>
    </citation>
    <scope>NUCLEOTIDE SEQUENCE [LARGE SCALE GENOMIC DNA]</scope>
    <source>
        <strain evidence="2 3">NRRL 3301</strain>
    </source>
</reference>
<dbReference type="EMBL" id="MCGT01000003">
    <property type="protein sequence ID" value="ORX61463.1"/>
    <property type="molecule type" value="Genomic_DNA"/>
</dbReference>